<dbReference type="AlphaFoldDB" id="E6SVD1"/>
<proteinExistence type="predicted"/>
<reference key="1">
    <citation type="submission" date="2010-11" db="EMBL/GenBank/DDBJ databases">
        <title>The complete genome of Bacteroides helcogenes P 36-108.</title>
        <authorList>
            <consortium name="US DOE Joint Genome Institute (JGI-PGF)"/>
            <person name="Lucas S."/>
            <person name="Copeland A."/>
            <person name="Lapidus A."/>
            <person name="Bruce D."/>
            <person name="Goodwin L."/>
            <person name="Pitluck S."/>
            <person name="Kyrpides N."/>
            <person name="Mavromatis K."/>
            <person name="Ivanova N."/>
            <person name="Zeytun A."/>
            <person name="Brettin T."/>
            <person name="Detter J.C."/>
            <person name="Tapia R."/>
            <person name="Han C."/>
            <person name="Land M."/>
            <person name="Hauser L."/>
            <person name="Markowitz V."/>
            <person name="Cheng J.-F."/>
            <person name="Hugenholtz P."/>
            <person name="Woyke T."/>
            <person name="Wu D."/>
            <person name="Gronow S."/>
            <person name="Wellnitz S."/>
            <person name="Brambilla E."/>
            <person name="Klenk H.-P."/>
            <person name="Eisen J.A."/>
        </authorList>
    </citation>
    <scope>NUCLEOTIDE SEQUENCE</scope>
    <source>
        <strain>P 36-108</strain>
    </source>
</reference>
<dbReference type="KEGG" id="bhl:Bache_2535"/>
<protein>
    <submittedName>
        <fullName evidence="1">Uncharacterized protein</fullName>
    </submittedName>
</protein>
<evidence type="ECO:0000313" key="1">
    <source>
        <dbReference type="EMBL" id="ADV44497.1"/>
    </source>
</evidence>
<dbReference type="Proteomes" id="UP000008630">
    <property type="component" value="Chromosome"/>
</dbReference>
<name>E6SVD1_BACT6</name>
<evidence type="ECO:0000313" key="2">
    <source>
        <dbReference type="Proteomes" id="UP000008630"/>
    </source>
</evidence>
<dbReference type="HOGENOM" id="CLU_2858515_0_0_10"/>
<organism evidence="1 2">
    <name type="scientific">Bacteroides helcogenes (strain ATCC 35417 / DSM 20613 / JCM 6297 / CCUG 15421 / P 36-108)</name>
    <dbReference type="NCBI Taxonomy" id="693979"/>
    <lineage>
        <taxon>Bacteria</taxon>
        <taxon>Pseudomonadati</taxon>
        <taxon>Bacteroidota</taxon>
        <taxon>Bacteroidia</taxon>
        <taxon>Bacteroidales</taxon>
        <taxon>Bacteroidaceae</taxon>
        <taxon>Bacteroides</taxon>
    </lineage>
</organism>
<dbReference type="EMBL" id="CP002352">
    <property type="protein sequence ID" value="ADV44497.1"/>
    <property type="molecule type" value="Genomic_DNA"/>
</dbReference>
<accession>E6SVD1</accession>
<sequence length="64" mass="7243">MSFMCPGNNNNILPISVHQVSLLNNGSNSNGHYENDNRVCTNCYTEKEFIPRMDGHTLVFCTYS</sequence>
<gene>
    <name evidence="1" type="ordered locus">Bache_2535</name>
</gene>
<reference evidence="1 2" key="2">
    <citation type="journal article" date="2011" name="Stand. Genomic Sci.">
        <title>Complete genome sequence of Bacteroides helcogenes type strain (P 36-108).</title>
        <authorList>
            <person name="Pati A."/>
            <person name="Gronow S."/>
            <person name="Zeytun A."/>
            <person name="Lapidus A."/>
            <person name="Nolan M."/>
            <person name="Hammon N."/>
            <person name="Deshpande S."/>
            <person name="Cheng J.F."/>
            <person name="Tapia R."/>
            <person name="Han C."/>
            <person name="Goodwin L."/>
            <person name="Pitluck S."/>
            <person name="Liolios K."/>
            <person name="Pagani I."/>
            <person name="Ivanova N."/>
            <person name="Mavromatis K."/>
            <person name="Chen A."/>
            <person name="Palaniappan K."/>
            <person name="Land M."/>
            <person name="Hauser L."/>
            <person name="Chang Y.J."/>
            <person name="Jeffries C.D."/>
            <person name="Detter J.C."/>
            <person name="Brambilla E."/>
            <person name="Rohde M."/>
            <person name="Goker M."/>
            <person name="Woyke T."/>
            <person name="Bristow J."/>
            <person name="Eisen J.A."/>
            <person name="Markowitz V."/>
            <person name="Hugenholtz P."/>
            <person name="Kyrpides N.C."/>
            <person name="Klenk H.P."/>
            <person name="Lucas S."/>
        </authorList>
    </citation>
    <scope>NUCLEOTIDE SEQUENCE [LARGE SCALE GENOMIC DNA]</scope>
    <source>
        <strain evidence="2">ATCC 35417 / DSM 20613 / JCM 6297 / CCUG 15421 / P 36-108</strain>
    </source>
</reference>
<keyword evidence="2" id="KW-1185">Reference proteome</keyword>